<protein>
    <submittedName>
        <fullName evidence="2">Uncharacterized protein</fullName>
    </submittedName>
</protein>
<name>A0AAV2LKD0_KNICA</name>
<evidence type="ECO:0000313" key="3">
    <source>
        <dbReference type="Proteomes" id="UP001497482"/>
    </source>
</evidence>
<evidence type="ECO:0000313" key="2">
    <source>
        <dbReference type="EMBL" id="CAL1602810.1"/>
    </source>
</evidence>
<accession>A0AAV2LKD0</accession>
<dbReference type="AlphaFoldDB" id="A0AAV2LKD0"/>
<proteinExistence type="predicted"/>
<dbReference type="EMBL" id="OZ035826">
    <property type="protein sequence ID" value="CAL1602810.1"/>
    <property type="molecule type" value="Genomic_DNA"/>
</dbReference>
<feature type="compositionally biased region" description="Basic and acidic residues" evidence="1">
    <location>
        <begin position="8"/>
        <end position="21"/>
    </location>
</feature>
<organism evidence="2 3">
    <name type="scientific">Knipowitschia caucasica</name>
    <name type="common">Caucasian dwarf goby</name>
    <name type="synonym">Pomatoschistus caucasicus</name>
    <dbReference type="NCBI Taxonomy" id="637954"/>
    <lineage>
        <taxon>Eukaryota</taxon>
        <taxon>Metazoa</taxon>
        <taxon>Chordata</taxon>
        <taxon>Craniata</taxon>
        <taxon>Vertebrata</taxon>
        <taxon>Euteleostomi</taxon>
        <taxon>Actinopterygii</taxon>
        <taxon>Neopterygii</taxon>
        <taxon>Teleostei</taxon>
        <taxon>Neoteleostei</taxon>
        <taxon>Acanthomorphata</taxon>
        <taxon>Gobiaria</taxon>
        <taxon>Gobiiformes</taxon>
        <taxon>Gobioidei</taxon>
        <taxon>Gobiidae</taxon>
        <taxon>Gobiinae</taxon>
        <taxon>Knipowitschia</taxon>
    </lineage>
</organism>
<sequence length="104" mass="11329">MPKISKTPRNEPSRDSPEDFPELAREASLAANTTELANETLLQHISETIAAEARRSQTAMDQSIAKLELSHDVATLCDAIGVRQAEAESRISALEDDMAPLQPD</sequence>
<dbReference type="Proteomes" id="UP001497482">
    <property type="component" value="Chromosome 4"/>
</dbReference>
<reference evidence="2 3" key="1">
    <citation type="submission" date="2024-04" db="EMBL/GenBank/DDBJ databases">
        <authorList>
            <person name="Waldvogel A.-M."/>
            <person name="Schoenle A."/>
        </authorList>
    </citation>
    <scope>NUCLEOTIDE SEQUENCE [LARGE SCALE GENOMIC DNA]</scope>
</reference>
<gene>
    <name evidence="2" type="ORF">KC01_LOCUS30553</name>
</gene>
<keyword evidence="3" id="KW-1185">Reference proteome</keyword>
<feature type="region of interest" description="Disordered" evidence="1">
    <location>
        <begin position="1"/>
        <end position="21"/>
    </location>
</feature>
<evidence type="ECO:0000256" key="1">
    <source>
        <dbReference type="SAM" id="MobiDB-lite"/>
    </source>
</evidence>